<dbReference type="OrthoDB" id="5477453at2"/>
<organism evidence="2 3">
    <name type="scientific">Paraglaciecola mesophila</name>
    <dbReference type="NCBI Taxonomy" id="197222"/>
    <lineage>
        <taxon>Bacteria</taxon>
        <taxon>Pseudomonadati</taxon>
        <taxon>Pseudomonadota</taxon>
        <taxon>Gammaproteobacteria</taxon>
        <taxon>Alteromonadales</taxon>
        <taxon>Alteromonadaceae</taxon>
        <taxon>Paraglaciecola</taxon>
    </lineage>
</organism>
<evidence type="ECO:0000259" key="1">
    <source>
        <dbReference type="Pfam" id="PF12262"/>
    </source>
</evidence>
<dbReference type="InterPro" id="IPR025920">
    <property type="entry name" value="Lipase_bact_N"/>
</dbReference>
<dbReference type="Pfam" id="PF12262">
    <property type="entry name" value="Lipase_bact_N"/>
    <property type="match status" value="1"/>
</dbReference>
<dbReference type="SUPFAM" id="SSF53474">
    <property type="entry name" value="alpha/beta-Hydrolases"/>
    <property type="match status" value="1"/>
</dbReference>
<sequence length="871" mass="89966">MNKLLLSASIAAVLGLTGCNGDSVADLETDNPVEKPFARVVFDPANSDLNLPNDLLMLPSGSFFDFTLNTEGTETFDGGNPEHALSALDGWSTQNPFSIRVTLPTGLDIDASSVNGSSIKLFQATQALEGTSETCQAIAAAAAAPGVPCELGDELVYGEDFVASYESGAGTGSITVIPLKPLAAGQGHMLVVTDSLLDTDGKSIKGSSSWELARQDIRTLPLSTEEQLQLQTLVNSIVDVIIPTGIEREAISYASYFSTVSAGSVMDSVKNLQIAGYATAFGAAMTATGGDAATSASVARDYLPQLNVSGDNVSNAYEALGSQLGDTYTALQAQGLGTCAGLYAALEASAGSPSAELTQAVTFAGPFCAAKRIEAEVKLPYYLSTTNPLGDWWRAMCTSGATLQLMGAETVTSLIQGGAVGPNDALCQQASGGQLRDLDLSSLGIDDPRNLTKFNPLPIPQGTNTDDDSTLINEAGTETLGVQFTVPDESVIAMLSAATNGAIPLQTKPDNGWPVIIVQHGITGAKENALVVAAAFSLAGFATVAIDHPLHGGRGFTLADGTVVNASTHSPTDYMNLASLITARDNLRQSAADTLGLRLALNAINDGSGVVDIDTSEVHFIAQSLGSISGMNTLANANTPFEGDFAPFSDMYKVDTAVLNVPSGGVANFLLESPDFGPLIKGSLLAASSEDFATFLAQYAEANALSIEAAIRPAYVAFDEALEDDARAEIAATFSQFVFAAQTILDAGDPINYAQQMAGNTPTLMQLVVGGGVNDDGTTALTDQVNPVVTALPLSGGIPLSQVMGLSQVSSTTESDATQSGVVYFSAGAHQSLFVPTPSVSATLEMQNQAVEYFGSDGQNIVIADESVVAN</sequence>
<dbReference type="RefSeq" id="WP_160178094.1">
    <property type="nucleotide sequence ID" value="NZ_CP047656.1"/>
</dbReference>
<dbReference type="NCBIfam" id="TIGR03502">
    <property type="entry name" value="lipase_Pla1_cef"/>
    <property type="match status" value="1"/>
</dbReference>
<dbReference type="KEGG" id="pmes:FX988_00389"/>
<keyword evidence="3" id="KW-1185">Reference proteome</keyword>
<dbReference type="InterPro" id="IPR020009">
    <property type="entry name" value="VolA/Pla-1/cef"/>
</dbReference>
<name>A0A857JGX7_9ALTE</name>
<reference evidence="2 3" key="1">
    <citation type="submission" date="2019-12" db="EMBL/GenBank/DDBJ databases">
        <title>Genome sequencing and assembly of endphytes of Porphyra tenera.</title>
        <authorList>
            <person name="Park J.M."/>
            <person name="Shin R."/>
            <person name="Jo S.H."/>
        </authorList>
    </citation>
    <scope>NUCLEOTIDE SEQUENCE [LARGE SCALE GENOMIC DNA]</scope>
    <source>
        <strain evidence="2 3">GPM4</strain>
    </source>
</reference>
<evidence type="ECO:0000313" key="2">
    <source>
        <dbReference type="EMBL" id="QHJ10177.1"/>
    </source>
</evidence>
<protein>
    <submittedName>
        <fullName evidence="2">Lysophospholipase VolA</fullName>
    </submittedName>
</protein>
<dbReference type="Gene3D" id="3.40.50.1820">
    <property type="entry name" value="alpha/beta hydrolase"/>
    <property type="match status" value="1"/>
</dbReference>
<feature type="domain" description="Bacterial virulence factor lipase N-terminal" evidence="1">
    <location>
        <begin position="75"/>
        <end position="270"/>
    </location>
</feature>
<proteinExistence type="predicted"/>
<gene>
    <name evidence="2" type="ORF">FX988_00389</name>
</gene>
<dbReference type="InterPro" id="IPR029058">
    <property type="entry name" value="AB_hydrolase_fold"/>
</dbReference>
<dbReference type="EMBL" id="CP047656">
    <property type="protein sequence ID" value="QHJ10177.1"/>
    <property type="molecule type" value="Genomic_DNA"/>
</dbReference>
<dbReference type="Proteomes" id="UP000464524">
    <property type="component" value="Chromosome"/>
</dbReference>
<accession>A0A857JGX7</accession>
<dbReference type="AlphaFoldDB" id="A0A857JGX7"/>
<dbReference type="PROSITE" id="PS51257">
    <property type="entry name" value="PROKAR_LIPOPROTEIN"/>
    <property type="match status" value="1"/>
</dbReference>
<evidence type="ECO:0000313" key="3">
    <source>
        <dbReference type="Proteomes" id="UP000464524"/>
    </source>
</evidence>